<keyword evidence="3" id="KW-0238">DNA-binding</keyword>
<dbReference type="Proteomes" id="UP000093267">
    <property type="component" value="Chromosome"/>
</dbReference>
<dbReference type="PANTHER" id="PTHR37299">
    <property type="entry name" value="TRANSCRIPTIONAL REGULATOR-RELATED"/>
    <property type="match status" value="1"/>
</dbReference>
<feature type="domain" description="HTH LytTR-type" evidence="5">
    <location>
        <begin position="43"/>
        <end position="147"/>
    </location>
</feature>
<dbReference type="InterPro" id="IPR046947">
    <property type="entry name" value="LytR-like"/>
</dbReference>
<proteinExistence type="predicted"/>
<dbReference type="Gene3D" id="2.40.50.1020">
    <property type="entry name" value="LytTr DNA-binding domain"/>
    <property type="match status" value="1"/>
</dbReference>
<evidence type="ECO:0000313" key="6">
    <source>
        <dbReference type="EMBL" id="ANZ66525.1"/>
    </source>
</evidence>
<evidence type="ECO:0000256" key="2">
    <source>
        <dbReference type="ARBA" id="ARBA00023015"/>
    </source>
</evidence>
<keyword evidence="2" id="KW-0805">Transcription regulation</keyword>
<keyword evidence="4" id="KW-0804">Transcription</keyword>
<evidence type="ECO:0000256" key="4">
    <source>
        <dbReference type="ARBA" id="ARBA00023163"/>
    </source>
</evidence>
<gene>
    <name evidence="6" type="ORF">AYR63_04835</name>
</gene>
<dbReference type="RefSeq" id="WP_054711974.1">
    <property type="nucleotide sequence ID" value="NZ_CP014912.1"/>
</dbReference>
<dbReference type="PROSITE" id="PS50930">
    <property type="entry name" value="HTH_LYTTR"/>
    <property type="match status" value="1"/>
</dbReference>
<evidence type="ECO:0000259" key="5">
    <source>
        <dbReference type="PROSITE" id="PS50930"/>
    </source>
</evidence>
<sequence>MNVVFNIAEQILRPFITINAAKETPDLVHLAKTIDQLANHLTITGTQDKRQRPLSVYQISRFYTEDKHVVCETDDGVYRISERLYELKELLPEGLFVQVSSSELVAVASIRDFELTPTGSYQVNLTTGERTFASRRCMRQLREGLLK</sequence>
<dbReference type="Pfam" id="PF04397">
    <property type="entry name" value="LytTR"/>
    <property type="match status" value="1"/>
</dbReference>
<dbReference type="GO" id="GO:0003677">
    <property type="term" value="F:DNA binding"/>
    <property type="evidence" value="ECO:0007669"/>
    <property type="project" value="UniProtKB-KW"/>
</dbReference>
<dbReference type="AlphaFoldDB" id="A0A1B2IWU5"/>
<organism evidence="6 7">
    <name type="scientific">Secundilactobacillus paracollinoides</name>
    <dbReference type="NCBI Taxonomy" id="240427"/>
    <lineage>
        <taxon>Bacteria</taxon>
        <taxon>Bacillati</taxon>
        <taxon>Bacillota</taxon>
        <taxon>Bacilli</taxon>
        <taxon>Lactobacillales</taxon>
        <taxon>Lactobacillaceae</taxon>
        <taxon>Secundilactobacillus</taxon>
    </lineage>
</organism>
<dbReference type="PANTHER" id="PTHR37299:SF2">
    <property type="entry name" value="HTH LYTTR-TYPE DOMAIN-CONTAINING PROTEIN"/>
    <property type="match status" value="1"/>
</dbReference>
<dbReference type="EMBL" id="CP014924">
    <property type="protein sequence ID" value="ANZ66525.1"/>
    <property type="molecule type" value="Genomic_DNA"/>
</dbReference>
<name>A0A1B2IWU5_9LACO</name>
<evidence type="ECO:0000256" key="3">
    <source>
        <dbReference type="ARBA" id="ARBA00023125"/>
    </source>
</evidence>
<protein>
    <recommendedName>
        <fullName evidence="5">HTH LytTR-type domain-containing protein</fullName>
    </recommendedName>
</protein>
<dbReference type="OrthoDB" id="2295854at2"/>
<evidence type="ECO:0000256" key="1">
    <source>
        <dbReference type="ARBA" id="ARBA00022490"/>
    </source>
</evidence>
<dbReference type="KEGG" id="lpd:AYR62_13855"/>
<dbReference type="GO" id="GO:0000156">
    <property type="term" value="F:phosphorelay response regulator activity"/>
    <property type="evidence" value="ECO:0007669"/>
    <property type="project" value="InterPro"/>
</dbReference>
<keyword evidence="7" id="KW-1185">Reference proteome</keyword>
<keyword evidence="1" id="KW-0963">Cytoplasm</keyword>
<dbReference type="STRING" id="240427.AYR62_13855"/>
<evidence type="ECO:0000313" key="7">
    <source>
        <dbReference type="Proteomes" id="UP000093267"/>
    </source>
</evidence>
<accession>A0A1B2IWU5</accession>
<dbReference type="SMART" id="SM00850">
    <property type="entry name" value="LytTR"/>
    <property type="match status" value="1"/>
</dbReference>
<dbReference type="InterPro" id="IPR007492">
    <property type="entry name" value="LytTR_DNA-bd_dom"/>
</dbReference>
<reference evidence="6 7" key="1">
    <citation type="submission" date="2016-03" db="EMBL/GenBank/DDBJ databases">
        <title>Pediococcus and Lactobacillus from brewery environment - whole genome sequencing and assembly.</title>
        <authorList>
            <person name="Behr J."/>
            <person name="Geissler A.J."/>
            <person name="Vogel R.F."/>
        </authorList>
    </citation>
    <scope>NUCLEOTIDE SEQUENCE [LARGE SCALE GENOMIC DNA]</scope>
    <source>
        <strain evidence="6 7">TMW 1.1995</strain>
    </source>
</reference>